<feature type="domain" description="N-acetyltransferase" evidence="1">
    <location>
        <begin position="1"/>
        <end position="139"/>
    </location>
</feature>
<dbReference type="Pfam" id="PF13508">
    <property type="entry name" value="Acetyltransf_7"/>
    <property type="match status" value="1"/>
</dbReference>
<organism evidence="2">
    <name type="scientific">Candidatus Enterococcus dunnyi</name>
    <dbReference type="NCBI Taxonomy" id="1834192"/>
    <lineage>
        <taxon>Bacteria</taxon>
        <taxon>Bacillati</taxon>
        <taxon>Bacillota</taxon>
        <taxon>Bacilli</taxon>
        <taxon>Lactobacillales</taxon>
        <taxon>Enterococcaceae</taxon>
        <taxon>Enterococcus</taxon>
    </lineage>
</organism>
<dbReference type="GO" id="GO:0016747">
    <property type="term" value="F:acyltransferase activity, transferring groups other than amino-acyl groups"/>
    <property type="evidence" value="ECO:0007669"/>
    <property type="project" value="InterPro"/>
</dbReference>
<evidence type="ECO:0000313" key="3">
    <source>
        <dbReference type="EMBL" id="WYJ95435.1"/>
    </source>
</evidence>
<dbReference type="PANTHER" id="PTHR43233:SF1">
    <property type="entry name" value="FAMILY N-ACETYLTRANSFERASE, PUTATIVE (AFU_ORTHOLOGUE AFUA_6G03350)-RELATED"/>
    <property type="match status" value="1"/>
</dbReference>
<dbReference type="InterPro" id="IPR016181">
    <property type="entry name" value="Acyl_CoA_acyltransferase"/>
</dbReference>
<keyword evidence="4" id="KW-1185">Reference proteome</keyword>
<dbReference type="AlphaFoldDB" id="A0A200JDK6"/>
<dbReference type="InterPro" id="IPR000182">
    <property type="entry name" value="GNAT_dom"/>
</dbReference>
<dbReference type="PANTHER" id="PTHR43233">
    <property type="entry name" value="FAMILY N-ACETYLTRANSFERASE, PUTATIVE (AFU_ORTHOLOGUE AFUA_6G03350)-RELATED"/>
    <property type="match status" value="1"/>
</dbReference>
<dbReference type="PROSITE" id="PS51186">
    <property type="entry name" value="GNAT"/>
    <property type="match status" value="1"/>
</dbReference>
<evidence type="ECO:0000259" key="1">
    <source>
        <dbReference type="PROSITE" id="PS51186"/>
    </source>
</evidence>
<name>A0A200JDK6_9ENTE</name>
<gene>
    <name evidence="2" type="ORF">A5889_000394</name>
    <name evidence="3" type="ORF">A5889_002983</name>
</gene>
<dbReference type="InterPro" id="IPR053144">
    <property type="entry name" value="Acetyltransferase_Butenolide"/>
</dbReference>
<proteinExistence type="predicted"/>
<reference evidence="2" key="1">
    <citation type="submission" date="2017-05" db="EMBL/GenBank/DDBJ databases">
        <title>The Genome Sequence of Enterococcus sp. 9D6_DIV0238.</title>
        <authorList>
            <consortium name="The Broad Institute Genomics Platform"/>
            <consortium name="The Broad Institute Genomic Center for Infectious Diseases"/>
            <person name="Earl A."/>
            <person name="Manson A."/>
            <person name="Schwartman J."/>
            <person name="Gilmore M."/>
            <person name="Abouelleil A."/>
            <person name="Cao P."/>
            <person name="Chapman S."/>
            <person name="Cusick C."/>
            <person name="Shea T."/>
            <person name="Young S."/>
            <person name="Neafsey D."/>
            <person name="Nusbaum C."/>
            <person name="Birren B."/>
        </authorList>
    </citation>
    <scope>NUCLEOTIDE SEQUENCE [LARGE SCALE GENOMIC DNA]</scope>
    <source>
        <strain evidence="2">9D6_DIV0238</strain>
    </source>
</reference>
<dbReference type="SUPFAM" id="SSF55729">
    <property type="entry name" value="Acyl-CoA N-acyltransferases (Nat)"/>
    <property type="match status" value="1"/>
</dbReference>
<dbReference type="Gene3D" id="3.40.630.30">
    <property type="match status" value="1"/>
</dbReference>
<reference evidence="3" key="3">
    <citation type="submission" date="2024-03" db="EMBL/GenBank/DDBJ databases">
        <title>The Genome Sequence of Enterococcus sp. DIV0238c.</title>
        <authorList>
            <consortium name="The Broad Institute Genomics Platform"/>
            <consortium name="The Broad Institute Microbial Omics Core"/>
            <consortium name="The Broad Institute Genomic Center for Infectious Diseases"/>
            <person name="Earl A."/>
            <person name="Manson A."/>
            <person name="Gilmore M."/>
            <person name="Schwartman J."/>
            <person name="Shea T."/>
            <person name="Abouelleil A."/>
            <person name="Cao P."/>
            <person name="Chapman S."/>
            <person name="Cusick C."/>
            <person name="Young S."/>
            <person name="Neafsey D."/>
            <person name="Nusbaum C."/>
            <person name="Birren B."/>
        </authorList>
    </citation>
    <scope>NUCLEOTIDE SEQUENCE</scope>
    <source>
        <strain evidence="3">9D6_DIV0238</strain>
    </source>
</reference>
<dbReference type="EMBL" id="CP147246">
    <property type="protein sequence ID" value="WYJ95435.1"/>
    <property type="molecule type" value="Genomic_DNA"/>
</dbReference>
<dbReference type="OrthoDB" id="9775804at2"/>
<protein>
    <recommendedName>
        <fullName evidence="1">N-acetyltransferase domain-containing protein</fullName>
    </recommendedName>
</protein>
<dbReference type="EMBL" id="NIBQ01000001">
    <property type="protein sequence ID" value="OUZ34919.1"/>
    <property type="molecule type" value="Genomic_DNA"/>
</dbReference>
<evidence type="ECO:0000313" key="4">
    <source>
        <dbReference type="Proteomes" id="UP000196151"/>
    </source>
</evidence>
<dbReference type="RefSeq" id="WP_087639586.1">
    <property type="nucleotide sequence ID" value="NZ_CP147246.1"/>
</dbReference>
<reference evidence="3" key="2">
    <citation type="submission" date="2017-05" db="EMBL/GenBank/DDBJ databases">
        <authorList>
            <consortium name="The Broad Institute Genomics Platform"/>
            <consortium name="The Broad Institute Genomic Center for Infectious Diseases"/>
            <person name="Earl A."/>
            <person name="Manson A."/>
            <person name="Schwartman J."/>
            <person name="Gilmore M."/>
            <person name="Abouelleil A."/>
            <person name="Cao P."/>
            <person name="Chapman S."/>
            <person name="Cusick C."/>
            <person name="Shea T."/>
            <person name="Young S."/>
            <person name="Neafsey D."/>
            <person name="Nusbaum C."/>
            <person name="Birren B."/>
        </authorList>
    </citation>
    <scope>NUCLEOTIDE SEQUENCE</scope>
    <source>
        <strain evidence="3">9D6_DIV0238</strain>
    </source>
</reference>
<sequence>MQFWSIKTEIPKVEEYLDLRKSGGLSPRGKKASELGLKNSLFSICIREKETGRLVGMGRIVGDGGTSYQVVDIVVHPEYQKQGLGKQIMEQLMAYINEKCDPLAYVNLIADVPANKLYEQFGFVETSPSSVGMYLKVKR</sequence>
<evidence type="ECO:0000313" key="2">
    <source>
        <dbReference type="EMBL" id="OUZ34919.1"/>
    </source>
</evidence>
<dbReference type="CDD" id="cd04301">
    <property type="entry name" value="NAT_SF"/>
    <property type="match status" value="1"/>
</dbReference>
<dbReference type="Proteomes" id="UP000196151">
    <property type="component" value="Chromosome"/>
</dbReference>
<accession>A0A200JDK6</accession>